<dbReference type="Pfam" id="PF20340">
    <property type="entry name" value="DUF6635"/>
    <property type="match status" value="1"/>
</dbReference>
<keyword evidence="3" id="KW-1185">Reference proteome</keyword>
<keyword evidence="1" id="KW-0472">Membrane</keyword>
<evidence type="ECO:0000313" key="2">
    <source>
        <dbReference type="EMBL" id="WCR06743.1"/>
    </source>
</evidence>
<evidence type="ECO:0000313" key="3">
    <source>
        <dbReference type="Proteomes" id="UP001219349"/>
    </source>
</evidence>
<organism evidence="2 3">
    <name type="scientific">Paracoccus fistulariae</name>
    <dbReference type="NCBI Taxonomy" id="658446"/>
    <lineage>
        <taxon>Bacteria</taxon>
        <taxon>Pseudomonadati</taxon>
        <taxon>Pseudomonadota</taxon>
        <taxon>Alphaproteobacteria</taxon>
        <taxon>Rhodobacterales</taxon>
        <taxon>Paracoccaceae</taxon>
        <taxon>Paracoccus</taxon>
    </lineage>
</organism>
<dbReference type="EMBL" id="CP067136">
    <property type="protein sequence ID" value="WCR06743.1"/>
    <property type="molecule type" value="Genomic_DNA"/>
</dbReference>
<dbReference type="InterPro" id="IPR046575">
    <property type="entry name" value="DUF6635"/>
</dbReference>
<feature type="transmembrane region" description="Helical" evidence="1">
    <location>
        <begin position="50"/>
        <end position="70"/>
    </location>
</feature>
<proteinExistence type="predicted"/>
<accession>A0ABY7SJI7</accession>
<evidence type="ECO:0000256" key="1">
    <source>
        <dbReference type="SAM" id="Phobius"/>
    </source>
</evidence>
<protein>
    <submittedName>
        <fullName evidence="2">Uncharacterized protein</fullName>
    </submittedName>
</protein>
<feature type="transmembrane region" description="Helical" evidence="1">
    <location>
        <begin position="130"/>
        <end position="148"/>
    </location>
</feature>
<name>A0ABY7SJI7_9RHOB</name>
<keyword evidence="1" id="KW-1133">Transmembrane helix</keyword>
<feature type="transmembrane region" description="Helical" evidence="1">
    <location>
        <begin position="198"/>
        <end position="223"/>
    </location>
</feature>
<reference evidence="2 3" key="1">
    <citation type="submission" date="2021-01" db="EMBL/GenBank/DDBJ databases">
        <title>Biogeographic distribution of Paracoccus.</title>
        <authorList>
            <person name="Hollensteiner J."/>
            <person name="Leineberger J."/>
            <person name="Brinkhoff T."/>
            <person name="Daniel R."/>
        </authorList>
    </citation>
    <scope>NUCLEOTIDE SEQUENCE [LARGE SCALE GENOMIC DNA]</scope>
    <source>
        <strain evidence="2 3">KCTC 22803</strain>
    </source>
</reference>
<sequence length="274" mass="30079">MTDATDPARLAARQDRVSRFVRARFGLRGTLLLHRTALGWDLLRAPLNVMLSPVFLLTRLLAALLGWLGARRAAGWLARRRIFLTSDMSRILQQDLIRFIDGLDADGIGPGAPPQATRDRIASYTETRNAVAEIVTSLVVLSCGLLLFHRATPGIISMAGPLAELRARSNAVADFALGETLGRAWYWAFPVQLSPWEVVLTGVALAMIGSVVTTFAGVLADPLQTLTGTHRRRLMRMLSQLDRAEPGSGIEREHLLARLGDLGDTLTVLWRSLR</sequence>
<keyword evidence="1" id="KW-0812">Transmembrane</keyword>
<dbReference type="Proteomes" id="UP001219349">
    <property type="component" value="Chromosome"/>
</dbReference>
<dbReference type="RefSeq" id="WP_271885448.1">
    <property type="nucleotide sequence ID" value="NZ_CP067136.1"/>
</dbReference>
<gene>
    <name evidence="2" type="ORF">JHX87_14870</name>
</gene>